<dbReference type="Pfam" id="PF01408">
    <property type="entry name" value="GFO_IDH_MocA"/>
    <property type="match status" value="1"/>
</dbReference>
<keyword evidence="2" id="KW-0560">Oxidoreductase</keyword>
<comment type="catalytic activity">
    <reaction evidence="9">
        <text>(1R,2R)-1,2-dihydrobenzene-1,2-diol + NADP(+) = catechol + NADPH + H(+)</text>
        <dbReference type="Rhea" id="RHEA:16729"/>
        <dbReference type="ChEBI" id="CHEBI:10702"/>
        <dbReference type="ChEBI" id="CHEBI:15378"/>
        <dbReference type="ChEBI" id="CHEBI:18135"/>
        <dbReference type="ChEBI" id="CHEBI:57783"/>
        <dbReference type="ChEBI" id="CHEBI:58349"/>
        <dbReference type="EC" id="1.3.1.20"/>
    </reaction>
</comment>
<dbReference type="PANTHER" id="PTHR22604:SF105">
    <property type="entry name" value="TRANS-1,2-DIHYDROBENZENE-1,2-DIOL DEHYDROGENASE"/>
    <property type="match status" value="1"/>
</dbReference>
<keyword evidence="14" id="KW-1185">Reference proteome</keyword>
<dbReference type="InterPro" id="IPR000683">
    <property type="entry name" value="Gfo/Idh/MocA-like_OxRdtase_N"/>
</dbReference>
<dbReference type="InterPro" id="IPR036291">
    <property type="entry name" value="NAD(P)-bd_dom_sf"/>
</dbReference>
<name>A0ABQ9FJQ3_TEGGR</name>
<dbReference type="EC" id="1.1.1.179" evidence="4"/>
<sequence>MALKWGICAAGKISNDFCSALKTLPEAEHEIVAVAARDASRAKEFGEKFGATRFYGSYEEIAKDSGVDIIYIGTIHTMHYPLSIMMLNAGKHVLCEKPMAMNLKQCREVLQLSKDKNLFFKEAVWSRSFPIYEQIRKEIASGSLGDVNLVTAKFCIQIMNKERIKNNTLGGGCLLDIGIYPIQLAAMVFNELPEKIIASSTVNKDGVDEDGAVILRYKGGRMASLVYSGKTHDLEHNRCSIHGTKGSIEIPANFWCPEEAFMPSGRYTNDLPIGPVPYNFVNCGGLRYQADNARKCIQAGKIECEAMSHRDSEILYTIIDEIKSQIGLKYKDDE</sequence>
<reference evidence="13 14" key="1">
    <citation type="submission" date="2022-12" db="EMBL/GenBank/DDBJ databases">
        <title>Chromosome-level genome of Tegillarca granosa.</title>
        <authorList>
            <person name="Kim J."/>
        </authorList>
    </citation>
    <scope>NUCLEOTIDE SEQUENCE [LARGE SCALE GENOMIC DNA]</scope>
    <source>
        <strain evidence="13">Teg-2019</strain>
        <tissue evidence="13">Adductor muscle</tissue>
    </source>
</reference>
<dbReference type="Gene3D" id="3.40.50.720">
    <property type="entry name" value="NAD(P)-binding Rossmann-like Domain"/>
    <property type="match status" value="1"/>
</dbReference>
<dbReference type="InterPro" id="IPR050984">
    <property type="entry name" value="Gfo/Idh/MocA_domain"/>
</dbReference>
<evidence type="ECO:0000256" key="6">
    <source>
        <dbReference type="ARBA" id="ARBA00042926"/>
    </source>
</evidence>
<gene>
    <name evidence="13" type="ORF">KUTeg_004780</name>
</gene>
<evidence type="ECO:0000313" key="14">
    <source>
        <dbReference type="Proteomes" id="UP001217089"/>
    </source>
</evidence>
<dbReference type="Pfam" id="PF22725">
    <property type="entry name" value="GFO_IDH_MocA_C3"/>
    <property type="match status" value="1"/>
</dbReference>
<evidence type="ECO:0000256" key="7">
    <source>
        <dbReference type="ARBA" id="ARBA00042988"/>
    </source>
</evidence>
<protein>
    <recommendedName>
        <fullName evidence="5">Trans-1,2-dihydrobenzene-1,2-diol dehydrogenase</fullName>
        <ecNumber evidence="4">1.1.1.179</ecNumber>
        <ecNumber evidence="3">1.3.1.20</ecNumber>
    </recommendedName>
    <alternativeName>
        <fullName evidence="8">D-xylose 1-dehydrogenase</fullName>
    </alternativeName>
    <alternativeName>
        <fullName evidence="7">D-xylose-NADP dehydrogenase</fullName>
    </alternativeName>
    <alternativeName>
        <fullName evidence="6">Dimeric dihydrodiol dehydrogenase</fullName>
    </alternativeName>
</protein>
<dbReference type="EMBL" id="JARBDR010000246">
    <property type="protein sequence ID" value="KAJ8316876.1"/>
    <property type="molecule type" value="Genomic_DNA"/>
</dbReference>
<dbReference type="SUPFAM" id="SSF55347">
    <property type="entry name" value="Glyceraldehyde-3-phosphate dehydrogenase-like, C-terminal domain"/>
    <property type="match status" value="1"/>
</dbReference>
<evidence type="ECO:0000313" key="13">
    <source>
        <dbReference type="EMBL" id="KAJ8316876.1"/>
    </source>
</evidence>
<dbReference type="EC" id="1.3.1.20" evidence="3"/>
<evidence type="ECO:0000259" key="12">
    <source>
        <dbReference type="Pfam" id="PF22725"/>
    </source>
</evidence>
<dbReference type="InterPro" id="IPR055170">
    <property type="entry name" value="GFO_IDH_MocA-like_dom"/>
</dbReference>
<evidence type="ECO:0000256" key="1">
    <source>
        <dbReference type="ARBA" id="ARBA00010928"/>
    </source>
</evidence>
<proteinExistence type="inferred from homology"/>
<comment type="similarity">
    <text evidence="1">Belongs to the Gfo/Idh/MocA family.</text>
</comment>
<evidence type="ECO:0000256" key="5">
    <source>
        <dbReference type="ARBA" id="ARBA00040603"/>
    </source>
</evidence>
<evidence type="ECO:0000256" key="2">
    <source>
        <dbReference type="ARBA" id="ARBA00023002"/>
    </source>
</evidence>
<dbReference type="Proteomes" id="UP001217089">
    <property type="component" value="Unassembled WGS sequence"/>
</dbReference>
<evidence type="ECO:0000256" key="10">
    <source>
        <dbReference type="ARBA" id="ARBA00049233"/>
    </source>
</evidence>
<organism evidence="13 14">
    <name type="scientific">Tegillarca granosa</name>
    <name type="common">Malaysian cockle</name>
    <name type="synonym">Anadara granosa</name>
    <dbReference type="NCBI Taxonomy" id="220873"/>
    <lineage>
        <taxon>Eukaryota</taxon>
        <taxon>Metazoa</taxon>
        <taxon>Spiralia</taxon>
        <taxon>Lophotrochozoa</taxon>
        <taxon>Mollusca</taxon>
        <taxon>Bivalvia</taxon>
        <taxon>Autobranchia</taxon>
        <taxon>Pteriomorphia</taxon>
        <taxon>Arcoida</taxon>
        <taxon>Arcoidea</taxon>
        <taxon>Arcidae</taxon>
        <taxon>Tegillarca</taxon>
    </lineage>
</organism>
<comment type="caution">
    <text evidence="13">The sequence shown here is derived from an EMBL/GenBank/DDBJ whole genome shotgun (WGS) entry which is preliminary data.</text>
</comment>
<dbReference type="SUPFAM" id="SSF51735">
    <property type="entry name" value="NAD(P)-binding Rossmann-fold domains"/>
    <property type="match status" value="1"/>
</dbReference>
<feature type="domain" description="GFO/IDH/MocA-like oxidoreductase" evidence="12">
    <location>
        <begin position="132"/>
        <end position="249"/>
    </location>
</feature>
<evidence type="ECO:0000256" key="8">
    <source>
        <dbReference type="ARBA" id="ARBA00043025"/>
    </source>
</evidence>
<evidence type="ECO:0000256" key="3">
    <source>
        <dbReference type="ARBA" id="ARBA00038853"/>
    </source>
</evidence>
<evidence type="ECO:0000256" key="9">
    <source>
        <dbReference type="ARBA" id="ARBA00047423"/>
    </source>
</evidence>
<evidence type="ECO:0000256" key="4">
    <source>
        <dbReference type="ARBA" id="ARBA00038984"/>
    </source>
</evidence>
<feature type="domain" description="Gfo/Idh/MocA-like oxidoreductase N-terminal" evidence="11">
    <location>
        <begin position="4"/>
        <end position="118"/>
    </location>
</feature>
<dbReference type="PANTHER" id="PTHR22604">
    <property type="entry name" value="OXIDOREDUCTASES"/>
    <property type="match status" value="1"/>
</dbReference>
<accession>A0ABQ9FJQ3</accession>
<dbReference type="Gene3D" id="3.30.360.10">
    <property type="entry name" value="Dihydrodipicolinate Reductase, domain 2"/>
    <property type="match status" value="1"/>
</dbReference>
<comment type="catalytic activity">
    <reaction evidence="10">
        <text>D-xylose + NADP(+) = D-xylono-1,5-lactone + NADPH + H(+)</text>
        <dbReference type="Rhea" id="RHEA:22000"/>
        <dbReference type="ChEBI" id="CHEBI:15378"/>
        <dbReference type="ChEBI" id="CHEBI:15867"/>
        <dbReference type="ChEBI" id="CHEBI:53455"/>
        <dbReference type="ChEBI" id="CHEBI:57783"/>
        <dbReference type="ChEBI" id="CHEBI:58349"/>
        <dbReference type="EC" id="1.1.1.179"/>
    </reaction>
</comment>
<evidence type="ECO:0000259" key="11">
    <source>
        <dbReference type="Pfam" id="PF01408"/>
    </source>
</evidence>